<reference evidence="3" key="1">
    <citation type="submission" date="2015-09" db="EMBL/GenBank/DDBJ databases">
        <authorList>
            <consortium name="Pathogen Informatics"/>
        </authorList>
    </citation>
    <scope>NUCLEOTIDE SEQUENCE [LARGE SCALE GENOMIC DNA]</scope>
    <source>
        <strain evidence="3">Lake Konstanz</strain>
    </source>
</reference>
<organism evidence="2 3">
    <name type="scientific">Bodo saltans</name>
    <name type="common">Flagellated protozoan</name>
    <dbReference type="NCBI Taxonomy" id="75058"/>
    <lineage>
        <taxon>Eukaryota</taxon>
        <taxon>Discoba</taxon>
        <taxon>Euglenozoa</taxon>
        <taxon>Kinetoplastea</taxon>
        <taxon>Metakinetoplastina</taxon>
        <taxon>Eubodonida</taxon>
        <taxon>Bodonidae</taxon>
        <taxon>Bodo</taxon>
    </lineage>
</organism>
<keyword evidence="3" id="KW-1185">Reference proteome</keyword>
<dbReference type="AlphaFoldDB" id="A0A0S4IQQ7"/>
<evidence type="ECO:0000313" key="3">
    <source>
        <dbReference type="Proteomes" id="UP000051952"/>
    </source>
</evidence>
<accession>A0A0S4IQQ7</accession>
<evidence type="ECO:0000256" key="1">
    <source>
        <dbReference type="SAM" id="MobiDB-lite"/>
    </source>
</evidence>
<gene>
    <name evidence="2" type="ORF">BSAL_60440</name>
</gene>
<feature type="region of interest" description="Disordered" evidence="1">
    <location>
        <begin position="461"/>
        <end position="617"/>
    </location>
</feature>
<evidence type="ECO:0000313" key="2">
    <source>
        <dbReference type="EMBL" id="CUF23611.1"/>
    </source>
</evidence>
<name>A0A0S4IQQ7_BODSA</name>
<feature type="compositionally biased region" description="Low complexity" evidence="1">
    <location>
        <begin position="554"/>
        <end position="575"/>
    </location>
</feature>
<protein>
    <submittedName>
        <fullName evidence="2">Uncharacterized protein</fullName>
    </submittedName>
</protein>
<sequence>MHSDPTTLFESLFPLLVLQKCISTARGSSNGPRFSAADRTTAGAFEIRVVTLPQANVDGVSGGVSLIDCKRRAEALLKARSSNRSVSLPEDVYAVDHQPVREEKHNGAPTTGTLSPSCSIVSVARRLGPTLGDICYGIGQNGLSVDGDDGSLLRERRKSSRKLITNNTTRQDDDEGVFTPTMVSLQVLERILDAISKHVAIHLTLPTHGNISLQSVACGAPLDVSRGGLNAADWVVTDWALDPRSVEATTNVAASSSPGGSPPRGYTSALEKSRRVQKQWLRVLRTAFLGSEAPENKQTSSSRSPKIIARHIVGMPRQGSLRRTPGDSKPPYLSVVKEDGLLLARHDLELLIIAAVTKGAVALVGIEDIATDDDEGDVSATKLRRRASSSVPGGNVSDADTLCSLEERAYAHEVALTQERLAAAAEHSTTYTKVANEGAFSPSPVKYGFEERGPEYYALRLPKRRPSPRRTVPDLVVASDEESRQVQYRHSFAIKRDEVAPHSTQQSGAEAPLHADATPTTTTKSNDNEGEAHSSPLASTFPAVTHSRDVPLRSTPTESAPAASSSTASNPPQQTVLSQQHHHRESVVATPGRTAVSTQTPPPSTGPNAQQPKPRAGCAKCCSIM</sequence>
<dbReference type="VEuPathDB" id="TriTrypDB:BSAL_60440"/>
<dbReference type="Proteomes" id="UP000051952">
    <property type="component" value="Unassembled WGS sequence"/>
</dbReference>
<dbReference type="EMBL" id="CYKH01000274">
    <property type="protein sequence ID" value="CUF23611.1"/>
    <property type="molecule type" value="Genomic_DNA"/>
</dbReference>
<proteinExistence type="predicted"/>